<keyword evidence="3" id="KW-1185">Reference proteome</keyword>
<protein>
    <submittedName>
        <fullName evidence="2">Uncharacterized protein</fullName>
    </submittedName>
</protein>
<evidence type="ECO:0000313" key="3">
    <source>
        <dbReference type="Proteomes" id="UP000013047"/>
    </source>
</evidence>
<evidence type="ECO:0000256" key="1">
    <source>
        <dbReference type="SAM" id="MobiDB-lite"/>
    </source>
</evidence>
<dbReference type="RefSeq" id="WP_004387066.1">
    <property type="nucleotide sequence ID" value="NZ_AMXF01000409.1"/>
</dbReference>
<comment type="caution">
    <text evidence="2">The sequence shown here is derived from an EMBL/GenBank/DDBJ whole genome shotgun (WGS) entry which is preliminary data.</text>
</comment>
<gene>
    <name evidence="2" type="ORF">C667_22934</name>
</gene>
<sequence length="100" mass="10836">MATFVRGKPITTREPTITVDAGLAVGVHRFQLVVLTDTGQTSAPVIAEVAIQRTILDPTRPILDTGVLTPTIPTRPRIDSTLVRPRATRSSKPRPPRSDT</sequence>
<feature type="compositionally biased region" description="Basic residues" evidence="1">
    <location>
        <begin position="86"/>
        <end position="100"/>
    </location>
</feature>
<feature type="region of interest" description="Disordered" evidence="1">
    <location>
        <begin position="67"/>
        <end position="100"/>
    </location>
</feature>
<proteinExistence type="predicted"/>
<reference evidence="2 3" key="1">
    <citation type="submission" date="2012-09" db="EMBL/GenBank/DDBJ databases">
        <title>Draft Genome Sequences of 6 Strains from Genus Thauera.</title>
        <authorList>
            <person name="Liu B."/>
            <person name="Shapleigh J.P."/>
            <person name="Frostegard A.H."/>
        </authorList>
    </citation>
    <scope>NUCLEOTIDE SEQUENCE [LARGE SCALE GENOMIC DNA]</scope>
    <source>
        <strain evidence="2 3">B4P</strain>
    </source>
</reference>
<dbReference type="OrthoDB" id="8527932at2"/>
<name>N6Z8R0_9RHOO</name>
<evidence type="ECO:0000313" key="2">
    <source>
        <dbReference type="EMBL" id="ENO90967.1"/>
    </source>
</evidence>
<dbReference type="AlphaFoldDB" id="N6Z8R0"/>
<dbReference type="Proteomes" id="UP000013047">
    <property type="component" value="Unassembled WGS sequence"/>
</dbReference>
<dbReference type="EMBL" id="AMXF01000409">
    <property type="protein sequence ID" value="ENO90967.1"/>
    <property type="molecule type" value="Genomic_DNA"/>
</dbReference>
<organism evidence="2 3">
    <name type="scientific">Thauera phenylacetica B4P</name>
    <dbReference type="NCBI Taxonomy" id="1234382"/>
    <lineage>
        <taxon>Bacteria</taxon>
        <taxon>Pseudomonadati</taxon>
        <taxon>Pseudomonadota</taxon>
        <taxon>Betaproteobacteria</taxon>
        <taxon>Rhodocyclales</taxon>
        <taxon>Zoogloeaceae</taxon>
        <taxon>Thauera</taxon>
    </lineage>
</organism>
<accession>N6Z8R0</accession>